<protein>
    <recommendedName>
        <fullName evidence="12">Zinc finger protein 593 homolog</fullName>
    </recommendedName>
</protein>
<accession>A0A7R9KLD3</accession>
<evidence type="ECO:0000256" key="8">
    <source>
        <dbReference type="ARBA" id="ARBA00023242"/>
    </source>
</evidence>
<organism evidence="16">
    <name type="scientific">Medioppia subpectinata</name>
    <dbReference type="NCBI Taxonomy" id="1979941"/>
    <lineage>
        <taxon>Eukaryota</taxon>
        <taxon>Metazoa</taxon>
        <taxon>Ecdysozoa</taxon>
        <taxon>Arthropoda</taxon>
        <taxon>Chelicerata</taxon>
        <taxon>Arachnida</taxon>
        <taxon>Acari</taxon>
        <taxon>Acariformes</taxon>
        <taxon>Sarcoptiformes</taxon>
        <taxon>Oribatida</taxon>
        <taxon>Brachypylina</taxon>
        <taxon>Oppioidea</taxon>
        <taxon>Oppiidae</taxon>
        <taxon>Medioppia</taxon>
    </lineage>
</organism>
<dbReference type="InterPro" id="IPR051879">
    <property type="entry name" value="C2H2-ZF_Maturation_Protein"/>
</dbReference>
<dbReference type="InterPro" id="IPR003604">
    <property type="entry name" value="Matrin/U1-like-C_Znf_C2H2"/>
</dbReference>
<dbReference type="GO" id="GO:0043021">
    <property type="term" value="F:ribonucleoprotein complex binding"/>
    <property type="evidence" value="ECO:0007669"/>
    <property type="project" value="UniProtKB-ARBA"/>
</dbReference>
<dbReference type="PANTHER" id="PTHR46095:SF1">
    <property type="entry name" value="ZINC FINGER PROTEIN 593"/>
    <property type="match status" value="1"/>
</dbReference>
<keyword evidence="17" id="KW-1185">Reference proteome</keyword>
<dbReference type="OrthoDB" id="24683at2759"/>
<evidence type="ECO:0000256" key="14">
    <source>
        <dbReference type="SAM" id="MobiDB-lite"/>
    </source>
</evidence>
<sequence length="153" mass="17622">MTRYSRKKGKNPPNRRIGKRGLKMRTYKKDLDLIQHQLSQTIAAKDNEDNGVVVVHLPKTVVTDGTVDDGSDVDYDLPANGQFQCRECARYFIDDKAMRDHNKSKAHKKRLKLIRDEPYSQEEAERASGMGSYVSEDMHKRGSVNKRQHMETD</sequence>
<keyword evidence="7" id="KW-0862">Zinc</keyword>
<evidence type="ECO:0000313" key="17">
    <source>
        <dbReference type="Proteomes" id="UP000759131"/>
    </source>
</evidence>
<feature type="region of interest" description="Disordered" evidence="14">
    <location>
        <begin position="1"/>
        <end position="21"/>
    </location>
</feature>
<reference evidence="16" key="1">
    <citation type="submission" date="2020-11" db="EMBL/GenBank/DDBJ databases">
        <authorList>
            <person name="Tran Van P."/>
        </authorList>
    </citation>
    <scope>NUCLEOTIDE SEQUENCE</scope>
</reference>
<keyword evidence="3" id="KW-0963">Cytoplasm</keyword>
<dbReference type="InterPro" id="IPR036236">
    <property type="entry name" value="Znf_C2H2_sf"/>
</dbReference>
<evidence type="ECO:0000259" key="15">
    <source>
        <dbReference type="PROSITE" id="PS50157"/>
    </source>
</evidence>
<dbReference type="Gene3D" id="3.30.160.60">
    <property type="entry name" value="Classic Zinc Finger"/>
    <property type="match status" value="1"/>
</dbReference>
<evidence type="ECO:0000256" key="13">
    <source>
        <dbReference type="PROSITE-ProRule" id="PRU00042"/>
    </source>
</evidence>
<evidence type="ECO:0000256" key="5">
    <source>
        <dbReference type="ARBA" id="ARBA00022723"/>
    </source>
</evidence>
<gene>
    <name evidence="16" type="ORF">OSB1V03_LOCUS5755</name>
</gene>
<feature type="domain" description="C2H2-type" evidence="15">
    <location>
        <begin position="83"/>
        <end position="112"/>
    </location>
</feature>
<keyword evidence="8" id="KW-0539">Nucleus</keyword>
<dbReference type="InterPro" id="IPR013087">
    <property type="entry name" value="Znf_C2H2_type"/>
</dbReference>
<evidence type="ECO:0000256" key="12">
    <source>
        <dbReference type="ARBA" id="ARBA00068297"/>
    </source>
</evidence>
<dbReference type="GO" id="GO:0005634">
    <property type="term" value="C:nucleus"/>
    <property type="evidence" value="ECO:0007669"/>
    <property type="project" value="UniProtKB-SubCell"/>
</dbReference>
<keyword evidence="5" id="KW-0479">Metal-binding</keyword>
<evidence type="ECO:0000256" key="10">
    <source>
        <dbReference type="ARBA" id="ARBA00057732"/>
    </source>
</evidence>
<keyword evidence="4" id="KW-0690">Ribosome biogenesis</keyword>
<dbReference type="PROSITE" id="PS50157">
    <property type="entry name" value="ZINC_FINGER_C2H2_2"/>
    <property type="match status" value="1"/>
</dbReference>
<dbReference type="SUPFAM" id="SSF57667">
    <property type="entry name" value="beta-beta-alpha zinc fingers"/>
    <property type="match status" value="1"/>
</dbReference>
<dbReference type="GO" id="GO:0042254">
    <property type="term" value="P:ribosome biogenesis"/>
    <property type="evidence" value="ECO:0007669"/>
    <property type="project" value="UniProtKB-KW"/>
</dbReference>
<feature type="compositionally biased region" description="Basic residues" evidence="14">
    <location>
        <begin position="1"/>
        <end position="10"/>
    </location>
</feature>
<keyword evidence="6 13" id="KW-0863">Zinc-finger</keyword>
<dbReference type="FunFam" id="3.30.160.60:FF:000299">
    <property type="entry name" value="Zinc finger protein 593"/>
    <property type="match status" value="1"/>
</dbReference>
<dbReference type="GO" id="GO:0003676">
    <property type="term" value="F:nucleic acid binding"/>
    <property type="evidence" value="ECO:0007669"/>
    <property type="project" value="InterPro"/>
</dbReference>
<evidence type="ECO:0000256" key="3">
    <source>
        <dbReference type="ARBA" id="ARBA00022490"/>
    </source>
</evidence>
<evidence type="ECO:0000313" key="16">
    <source>
        <dbReference type="EMBL" id="CAD7625320.1"/>
    </source>
</evidence>
<evidence type="ECO:0000256" key="7">
    <source>
        <dbReference type="ARBA" id="ARBA00022833"/>
    </source>
</evidence>
<dbReference type="AlphaFoldDB" id="A0A7R9KLD3"/>
<comment type="subcellular location">
    <subcellularLocation>
        <location evidence="2">Cytoplasm</location>
    </subcellularLocation>
    <subcellularLocation>
        <location evidence="1">Nucleus</location>
    </subcellularLocation>
</comment>
<evidence type="ECO:0000256" key="6">
    <source>
        <dbReference type="ARBA" id="ARBA00022771"/>
    </source>
</evidence>
<comment type="similarity">
    <text evidence="9">Belongs to the ZNF593/BUD20 C2H2-type zinc-finger protein family.</text>
</comment>
<evidence type="ECO:0000256" key="4">
    <source>
        <dbReference type="ARBA" id="ARBA00022517"/>
    </source>
</evidence>
<name>A0A7R9KLD3_9ACAR</name>
<feature type="region of interest" description="Disordered" evidence="14">
    <location>
        <begin position="101"/>
        <end position="153"/>
    </location>
</feature>
<evidence type="ECO:0000256" key="11">
    <source>
        <dbReference type="ARBA" id="ARBA00065398"/>
    </source>
</evidence>
<comment type="function">
    <text evidence="10">Involved in pre-60S ribosomal particles maturation by promoting the nuclear export of the 60S ribosome.</text>
</comment>
<dbReference type="PANTHER" id="PTHR46095">
    <property type="entry name" value="ZINC FINGER PROTEIN 593"/>
    <property type="match status" value="1"/>
</dbReference>
<proteinExistence type="inferred from homology"/>
<dbReference type="GO" id="GO:0008270">
    <property type="term" value="F:zinc ion binding"/>
    <property type="evidence" value="ECO:0007669"/>
    <property type="project" value="UniProtKB-KW"/>
</dbReference>
<dbReference type="Proteomes" id="UP000759131">
    <property type="component" value="Unassembled WGS sequence"/>
</dbReference>
<dbReference type="SMART" id="SM00451">
    <property type="entry name" value="ZnF_U1"/>
    <property type="match status" value="1"/>
</dbReference>
<dbReference type="PROSITE" id="PS00028">
    <property type="entry name" value="ZINC_FINGER_C2H2_1"/>
    <property type="match status" value="1"/>
</dbReference>
<comment type="subunit">
    <text evidence="11">Associates with pre-60S ribosomal particles; released from the pre-60S particle very early in the cytoplasm.</text>
</comment>
<evidence type="ECO:0000256" key="1">
    <source>
        <dbReference type="ARBA" id="ARBA00004123"/>
    </source>
</evidence>
<dbReference type="InterPro" id="IPR022755">
    <property type="entry name" value="Znf_C2H2_jaz"/>
</dbReference>
<dbReference type="Pfam" id="PF12171">
    <property type="entry name" value="zf-C2H2_jaz"/>
    <property type="match status" value="1"/>
</dbReference>
<feature type="compositionally biased region" description="Basic and acidic residues" evidence="14">
    <location>
        <begin position="113"/>
        <end position="126"/>
    </location>
</feature>
<dbReference type="EMBL" id="OC857544">
    <property type="protein sequence ID" value="CAD7625320.1"/>
    <property type="molecule type" value="Genomic_DNA"/>
</dbReference>
<evidence type="ECO:0000256" key="2">
    <source>
        <dbReference type="ARBA" id="ARBA00004496"/>
    </source>
</evidence>
<evidence type="ECO:0000256" key="9">
    <source>
        <dbReference type="ARBA" id="ARBA00038064"/>
    </source>
</evidence>
<dbReference type="GO" id="GO:0005737">
    <property type="term" value="C:cytoplasm"/>
    <property type="evidence" value="ECO:0007669"/>
    <property type="project" value="UniProtKB-SubCell"/>
</dbReference>
<dbReference type="EMBL" id="CAJPIZ010002969">
    <property type="protein sequence ID" value="CAG2105750.1"/>
    <property type="molecule type" value="Genomic_DNA"/>
</dbReference>